<sequence>MNQAAINACVWRAYAKAAAVLGVSGEQYRPVDALAPMAQQHAQPILSFDVSSGFSFSKPLTWGTATEYVLTDLGSDTAVGDILVCQGRTYFVVSAEPMRPPACILCNHRVTVSGVTGTQGDVVEGCPASILMKAKGESSGSGVPGASRPGQFMLYLPLLPGVVLSPYMTVTTDLGTTYTLNAVEHSGFGVRCTMSMQQV</sequence>
<dbReference type="EMBL" id="BJUZ01000002">
    <property type="protein sequence ID" value="GEK93751.1"/>
    <property type="molecule type" value="Genomic_DNA"/>
</dbReference>
<evidence type="ECO:0000313" key="1">
    <source>
        <dbReference type="EMBL" id="GEK93751.1"/>
    </source>
</evidence>
<protein>
    <submittedName>
        <fullName evidence="1">Uncharacterized protein</fullName>
    </submittedName>
</protein>
<dbReference type="Proteomes" id="UP000321230">
    <property type="component" value="Unassembled WGS sequence"/>
</dbReference>
<reference evidence="1 2" key="1">
    <citation type="submission" date="2019-07" db="EMBL/GenBank/DDBJ databases">
        <title>Whole genome shotgun sequence of Gluconobacter wancherniae NBRC 103581.</title>
        <authorList>
            <person name="Hosoyama A."/>
            <person name="Uohara A."/>
            <person name="Ohji S."/>
            <person name="Ichikawa N."/>
        </authorList>
    </citation>
    <scope>NUCLEOTIDE SEQUENCE [LARGE SCALE GENOMIC DNA]</scope>
    <source>
        <strain evidence="1 2">NBRC 103581</strain>
    </source>
</reference>
<comment type="caution">
    <text evidence="1">The sequence shown here is derived from an EMBL/GenBank/DDBJ whole genome shotgun (WGS) entry which is preliminary data.</text>
</comment>
<organism evidence="1 2">
    <name type="scientific">Gluconobacter wancherniae NBRC 103581</name>
    <dbReference type="NCBI Taxonomy" id="656744"/>
    <lineage>
        <taxon>Bacteria</taxon>
        <taxon>Pseudomonadati</taxon>
        <taxon>Pseudomonadota</taxon>
        <taxon>Alphaproteobacteria</taxon>
        <taxon>Acetobacterales</taxon>
        <taxon>Acetobacteraceae</taxon>
        <taxon>Gluconobacter</taxon>
    </lineage>
</organism>
<name>A0A511B2M7_9PROT</name>
<dbReference type="AlphaFoldDB" id="A0A511B2M7"/>
<evidence type="ECO:0000313" key="2">
    <source>
        <dbReference type="Proteomes" id="UP000321230"/>
    </source>
</evidence>
<dbReference type="RefSeq" id="WP_186819509.1">
    <property type="nucleotide sequence ID" value="NZ_BARC01000003.1"/>
</dbReference>
<gene>
    <name evidence="1" type="ORF">GWA01_15210</name>
</gene>
<accession>A0A511B2M7</accession>
<proteinExistence type="predicted"/>
<keyword evidence="2" id="KW-1185">Reference proteome</keyword>